<feature type="region of interest" description="Disordered" evidence="1">
    <location>
        <begin position="299"/>
        <end position="325"/>
    </location>
</feature>
<evidence type="ECO:0000313" key="3">
    <source>
        <dbReference type="Proteomes" id="UP000245768"/>
    </source>
</evidence>
<dbReference type="Proteomes" id="UP000245768">
    <property type="component" value="Unassembled WGS sequence"/>
</dbReference>
<dbReference type="OrthoDB" id="3231004at2759"/>
<proteinExistence type="predicted"/>
<dbReference type="InParanoid" id="A0A316YC94"/>
<dbReference type="RefSeq" id="XP_025374039.1">
    <property type="nucleotide sequence ID" value="XM_025518467.1"/>
</dbReference>
<dbReference type="STRING" id="215250.A0A316YC94"/>
<gene>
    <name evidence="2" type="ORF">FA10DRAFT_213195</name>
</gene>
<name>A0A316YC94_9BASI</name>
<accession>A0A316YC94</accession>
<feature type="non-terminal residue" evidence="2">
    <location>
        <position position="399"/>
    </location>
</feature>
<reference evidence="2" key="1">
    <citation type="journal article" date="2018" name="Mol. Biol. Evol.">
        <title>Broad Genomic Sampling Reveals a Smut Pathogenic Ancestry of the Fungal Clade Ustilaginomycotina.</title>
        <authorList>
            <person name="Kijpornyongpan T."/>
            <person name="Mondo S.J."/>
            <person name="Barry K."/>
            <person name="Sandor L."/>
            <person name="Lee J."/>
            <person name="Lipzen A."/>
            <person name="Pangilinan J."/>
            <person name="LaButti K."/>
            <person name="Hainaut M."/>
            <person name="Henrissat B."/>
            <person name="Grigoriev I.V."/>
            <person name="Spatafora J.W."/>
            <person name="Aime M.C."/>
        </authorList>
    </citation>
    <scope>NUCLEOTIDE SEQUENCE [LARGE SCALE GENOMIC DNA]</scope>
    <source>
        <strain evidence="2">MCA 4198</strain>
    </source>
</reference>
<evidence type="ECO:0000256" key="1">
    <source>
        <dbReference type="SAM" id="MobiDB-lite"/>
    </source>
</evidence>
<evidence type="ECO:0000313" key="2">
    <source>
        <dbReference type="EMBL" id="PWN86841.1"/>
    </source>
</evidence>
<sequence>FNSYTQQICVDDAVLIAGGKSMLHDDKSTAASAKRWSVAKSRGTSQIVTYKAEFIDKLSEISDDMNVSAALGVKTDSFALSGRGSFVNTDKFFDSDIRFYLSVKVINSSINFKDALEYNPIASISETDEAHLEVFGDCFVSGFLEGGELNAVVMIKVLNDVKKSDIKAEAKVALTTSFKAEAEGNLALAKANIAMNTETTIQVSWCGGASIKTYDEEWSIDSLLAAANRFPYLVAQFPQRTHAILTRYDTLRSFVRLRPRPLSKIGYENAAVYTNTLMDAYLEYKSLYKRVSAHIKDVQSGTKRFRQQPGDGDDDGDGDGGGSSAAALPPSRALVKLGLKPFPASLAGLELARRTMRAQMSAIVSEVDLITRDPAQATLERDVTFAGPASFASLLPVVE</sequence>
<dbReference type="AlphaFoldDB" id="A0A316YC94"/>
<organism evidence="2 3">
    <name type="scientific">Acaromyces ingoldii</name>
    <dbReference type="NCBI Taxonomy" id="215250"/>
    <lineage>
        <taxon>Eukaryota</taxon>
        <taxon>Fungi</taxon>
        <taxon>Dikarya</taxon>
        <taxon>Basidiomycota</taxon>
        <taxon>Ustilaginomycotina</taxon>
        <taxon>Exobasidiomycetes</taxon>
        <taxon>Exobasidiales</taxon>
        <taxon>Cryptobasidiaceae</taxon>
        <taxon>Acaromyces</taxon>
    </lineage>
</organism>
<dbReference type="GeneID" id="37040383"/>
<protein>
    <submittedName>
        <fullName evidence="2">Uncharacterized protein</fullName>
    </submittedName>
</protein>
<dbReference type="EMBL" id="KZ819642">
    <property type="protein sequence ID" value="PWN86841.1"/>
    <property type="molecule type" value="Genomic_DNA"/>
</dbReference>
<keyword evidence="3" id="KW-1185">Reference proteome</keyword>
<feature type="non-terminal residue" evidence="2">
    <location>
        <position position="1"/>
    </location>
</feature>